<dbReference type="InterPro" id="IPR036866">
    <property type="entry name" value="RibonucZ/Hydroxyglut_hydro"/>
</dbReference>
<accession>A0A538U9F5</accession>
<dbReference type="InterPro" id="IPR050855">
    <property type="entry name" value="NDM-1-like"/>
</dbReference>
<organism evidence="2 3">
    <name type="scientific">Eiseniibacteriota bacterium</name>
    <dbReference type="NCBI Taxonomy" id="2212470"/>
    <lineage>
        <taxon>Bacteria</taxon>
        <taxon>Candidatus Eiseniibacteriota</taxon>
    </lineage>
</organism>
<comment type="caution">
    <text evidence="2">The sequence shown here is derived from an EMBL/GenBank/DDBJ whole genome shotgun (WGS) entry which is preliminary data.</text>
</comment>
<gene>
    <name evidence="2" type="ORF">E6K80_02665</name>
</gene>
<dbReference type="PANTHER" id="PTHR42951:SF4">
    <property type="entry name" value="ACYL-COENZYME A THIOESTERASE MBLAC2"/>
    <property type="match status" value="1"/>
</dbReference>
<feature type="domain" description="Metallo-beta-lactamase" evidence="1">
    <location>
        <begin position="23"/>
        <end position="210"/>
    </location>
</feature>
<keyword evidence="2" id="KW-0378">Hydrolase</keyword>
<dbReference type="PANTHER" id="PTHR42951">
    <property type="entry name" value="METALLO-BETA-LACTAMASE DOMAIN-CONTAINING"/>
    <property type="match status" value="1"/>
</dbReference>
<dbReference type="Pfam" id="PF00753">
    <property type="entry name" value="Lactamase_B"/>
    <property type="match status" value="1"/>
</dbReference>
<evidence type="ECO:0000259" key="1">
    <source>
        <dbReference type="SMART" id="SM00849"/>
    </source>
</evidence>
<dbReference type="Gene3D" id="3.60.15.10">
    <property type="entry name" value="Ribonuclease Z/Hydroxyacylglutathione hydrolase-like"/>
    <property type="match status" value="1"/>
</dbReference>
<dbReference type="AlphaFoldDB" id="A0A538U9F5"/>
<dbReference type="SMART" id="SM00849">
    <property type="entry name" value="Lactamase_B"/>
    <property type="match status" value="1"/>
</dbReference>
<sequence>MPASAAWTHLDGDLHVRTSAAFQMNSVLLLHQEHAVLVDAGILPTELDDLARVVRHANPSSLTLVFTHAHWDHVLGRPWWPTAETLAHDHFALEVRRDAARILDEIRALAARHGETWERGFTPFRPDHAVSGLRFLKLGPWRMVLRDAPDHSKSQLTVHLPDHGTLLAADMLSDIEPPLLDGPCGPYLETLRVLVPLAEGGAITTLVPGHGSIARGQEEVLRRLRTDVDYLQRLEAGVVDAAARGLSLEAARESLAGLSHPSRGANDRGLEEHLENVEFAYRGRVKPAL</sequence>
<dbReference type="SUPFAM" id="SSF56281">
    <property type="entry name" value="Metallo-hydrolase/oxidoreductase"/>
    <property type="match status" value="1"/>
</dbReference>
<name>A0A538U9F5_UNCEI</name>
<reference evidence="2 3" key="1">
    <citation type="journal article" date="2019" name="Nat. Microbiol.">
        <title>Mediterranean grassland soil C-N compound turnover is dependent on rainfall and depth, and is mediated by genomically divergent microorganisms.</title>
        <authorList>
            <person name="Diamond S."/>
            <person name="Andeer P.F."/>
            <person name="Li Z."/>
            <person name="Crits-Christoph A."/>
            <person name="Burstein D."/>
            <person name="Anantharaman K."/>
            <person name="Lane K.R."/>
            <person name="Thomas B.C."/>
            <person name="Pan C."/>
            <person name="Northen T.R."/>
            <person name="Banfield J.F."/>
        </authorList>
    </citation>
    <scope>NUCLEOTIDE SEQUENCE [LARGE SCALE GENOMIC DNA]</scope>
    <source>
        <strain evidence="2">WS_10</strain>
    </source>
</reference>
<evidence type="ECO:0000313" key="3">
    <source>
        <dbReference type="Proteomes" id="UP000319836"/>
    </source>
</evidence>
<dbReference type="Proteomes" id="UP000319836">
    <property type="component" value="Unassembled WGS sequence"/>
</dbReference>
<dbReference type="GO" id="GO:0016787">
    <property type="term" value="F:hydrolase activity"/>
    <property type="evidence" value="ECO:0007669"/>
    <property type="project" value="UniProtKB-KW"/>
</dbReference>
<protein>
    <submittedName>
        <fullName evidence="2">MBL fold metallo-hydrolase</fullName>
    </submittedName>
</protein>
<dbReference type="EMBL" id="VBPA01000056">
    <property type="protein sequence ID" value="TMQ72504.1"/>
    <property type="molecule type" value="Genomic_DNA"/>
</dbReference>
<proteinExistence type="predicted"/>
<dbReference type="InterPro" id="IPR001279">
    <property type="entry name" value="Metallo-B-lactamas"/>
</dbReference>
<evidence type="ECO:0000313" key="2">
    <source>
        <dbReference type="EMBL" id="TMQ72504.1"/>
    </source>
</evidence>